<dbReference type="GO" id="GO:0009446">
    <property type="term" value="P:putrescine biosynthetic process"/>
    <property type="evidence" value="ECO:0007669"/>
    <property type="project" value="InterPro"/>
</dbReference>
<dbReference type="SUPFAM" id="SSF55909">
    <property type="entry name" value="Pentein"/>
    <property type="match status" value="1"/>
</dbReference>
<dbReference type="HOGENOM" id="CLU_037682_0_0_1"/>
<dbReference type="OrthoDB" id="544103at2759"/>
<dbReference type="Proteomes" id="UP000019804">
    <property type="component" value="Unassembled WGS sequence"/>
</dbReference>
<evidence type="ECO:0000313" key="2">
    <source>
        <dbReference type="EMBL" id="EYE92337.1"/>
    </source>
</evidence>
<dbReference type="GO" id="GO:0004668">
    <property type="term" value="F:protein-arginine deiminase activity"/>
    <property type="evidence" value="ECO:0007669"/>
    <property type="project" value="InterPro"/>
</dbReference>
<name>A0A017S5U7_ASPRC</name>
<dbReference type="Gene3D" id="3.75.10.10">
    <property type="entry name" value="L-arginine/glycine Amidinotransferase, Chain A"/>
    <property type="match status" value="1"/>
</dbReference>
<evidence type="ECO:0000256" key="1">
    <source>
        <dbReference type="ARBA" id="ARBA00022801"/>
    </source>
</evidence>
<dbReference type="GO" id="GO:0047632">
    <property type="term" value="F:agmatine deiminase activity"/>
    <property type="evidence" value="ECO:0007669"/>
    <property type="project" value="TreeGrafter"/>
</dbReference>
<dbReference type="InterPro" id="IPR027443">
    <property type="entry name" value="IPNS-like_sf"/>
</dbReference>
<dbReference type="STRING" id="1388766.A0A017S5U7"/>
<dbReference type="SUPFAM" id="SSF51197">
    <property type="entry name" value="Clavaminate synthase-like"/>
    <property type="match status" value="1"/>
</dbReference>
<dbReference type="PANTHER" id="PTHR31377:SF0">
    <property type="entry name" value="AGMATINE DEIMINASE-RELATED"/>
    <property type="match status" value="1"/>
</dbReference>
<dbReference type="InterPro" id="IPR007466">
    <property type="entry name" value="Peptidyl-Arg-deiminase_porph"/>
</dbReference>
<keyword evidence="1" id="KW-0378">Hydrolase</keyword>
<proteinExistence type="predicted"/>
<dbReference type="Pfam" id="PF04371">
    <property type="entry name" value="PAD_porph"/>
    <property type="match status" value="1"/>
</dbReference>
<dbReference type="AlphaFoldDB" id="A0A017S5U7"/>
<sequence>MTSSSTSYMPPEWHPHTQIIMAWPGRASHSYWPPGNHEQLYSDITRVAQAIARFEKVTIYVTRAQADEARTILQNCSEEQAAAIQVRLVEDEDVKPWMRDIAPTFVTSQDGKCIHGVDFHFNGWGAKDHSESNRALARHILHDLQIPKFPTSLVAEGGAIETDGEGTLLATESALVNPNRNPDMDRDAVENELKRILGFSKLIWLPGVAGVDTTDCHIDALVRFAGPGVVVLSRPPATREAVWTTVYKDAQRILATANDAKGRSLRIVDVPEPDIKAIPGADAEMIPSYLNYLHVKGAVIVPQFGVPNTDVGALRVLGELFPDKETVPEHGIPQDLIDNVHDAAQRFFALPKEIKTQCFIDKSKKFHGFIPFPPISQSALVQTTLNQEPRNTLLPDPFNLYDFSQWSRDEERPGFQWEDY</sequence>
<keyword evidence="3" id="KW-1185">Reference proteome</keyword>
<dbReference type="GeneID" id="63694879"/>
<organism evidence="2 3">
    <name type="scientific">Aspergillus ruber (strain CBS 135680)</name>
    <dbReference type="NCBI Taxonomy" id="1388766"/>
    <lineage>
        <taxon>Eukaryota</taxon>
        <taxon>Fungi</taxon>
        <taxon>Dikarya</taxon>
        <taxon>Ascomycota</taxon>
        <taxon>Pezizomycotina</taxon>
        <taxon>Eurotiomycetes</taxon>
        <taxon>Eurotiomycetidae</taxon>
        <taxon>Eurotiales</taxon>
        <taxon>Aspergillaceae</taxon>
        <taxon>Aspergillus</taxon>
        <taxon>Aspergillus subgen. Aspergillus</taxon>
    </lineage>
</organism>
<dbReference type="RefSeq" id="XP_040636025.1">
    <property type="nucleotide sequence ID" value="XM_040779755.1"/>
</dbReference>
<dbReference type="EMBL" id="KK088437">
    <property type="protein sequence ID" value="EYE92337.1"/>
    <property type="molecule type" value="Genomic_DNA"/>
</dbReference>
<reference evidence="3" key="1">
    <citation type="journal article" date="2014" name="Nat. Commun.">
        <title>Genomic adaptations of the halophilic Dead Sea filamentous fungus Eurotium rubrum.</title>
        <authorList>
            <person name="Kis-Papo T."/>
            <person name="Weig A.R."/>
            <person name="Riley R."/>
            <person name="Persoh D."/>
            <person name="Salamov A."/>
            <person name="Sun H."/>
            <person name="Lipzen A."/>
            <person name="Wasser S.P."/>
            <person name="Rambold G."/>
            <person name="Grigoriev I.V."/>
            <person name="Nevo E."/>
        </authorList>
    </citation>
    <scope>NUCLEOTIDE SEQUENCE [LARGE SCALE GENOMIC DNA]</scope>
    <source>
        <strain evidence="3">CBS 135680</strain>
    </source>
</reference>
<accession>A0A017S5U7</accession>
<dbReference type="Gene3D" id="2.60.120.330">
    <property type="entry name" value="B-lactam Antibiotic, Isopenicillin N Synthase, Chain"/>
    <property type="match status" value="1"/>
</dbReference>
<gene>
    <name evidence="2" type="ORF">EURHEDRAFT_388746</name>
</gene>
<protein>
    <submittedName>
        <fullName evidence="2">Uncharacterized protein</fullName>
    </submittedName>
</protein>
<evidence type="ECO:0000313" key="3">
    <source>
        <dbReference type="Proteomes" id="UP000019804"/>
    </source>
</evidence>
<dbReference type="PANTHER" id="PTHR31377">
    <property type="entry name" value="AGMATINE DEIMINASE-RELATED"/>
    <property type="match status" value="1"/>
</dbReference>